<gene>
    <name evidence="2" type="ORF">PG997_012474</name>
</gene>
<proteinExistence type="predicted"/>
<evidence type="ECO:0000256" key="1">
    <source>
        <dbReference type="SAM" id="MobiDB-lite"/>
    </source>
</evidence>
<reference evidence="2 3" key="1">
    <citation type="submission" date="2023-01" db="EMBL/GenBank/DDBJ databases">
        <title>Analysis of 21 Apiospora genomes using comparative genomics revels a genus with tremendous synthesis potential of carbohydrate active enzymes and secondary metabolites.</title>
        <authorList>
            <person name="Sorensen T."/>
        </authorList>
    </citation>
    <scope>NUCLEOTIDE SEQUENCE [LARGE SCALE GENOMIC DNA]</scope>
    <source>
        <strain evidence="2 3">CBS 114990</strain>
    </source>
</reference>
<comment type="caution">
    <text evidence="2">The sequence shown here is derived from an EMBL/GenBank/DDBJ whole genome shotgun (WGS) entry which is preliminary data.</text>
</comment>
<dbReference type="EMBL" id="JAQQWN010000009">
    <property type="protein sequence ID" value="KAK8065727.1"/>
    <property type="molecule type" value="Genomic_DNA"/>
</dbReference>
<evidence type="ECO:0000313" key="2">
    <source>
        <dbReference type="EMBL" id="KAK8065727.1"/>
    </source>
</evidence>
<dbReference type="RefSeq" id="XP_066662480.1">
    <property type="nucleotide sequence ID" value="XM_066816788.1"/>
</dbReference>
<evidence type="ECO:0000313" key="3">
    <source>
        <dbReference type="Proteomes" id="UP001433268"/>
    </source>
</evidence>
<sequence>MRDGLREFIPKRAFQSAGSYDLPSSLLDGCVHWLNISEGVLEIRQASNPWVTRFSDWKVDIRTRRATRRKSSLVNPHGSLAAKIGRIFQGISISCSVNNNKLLESKKLGLEIDQDQDIQTLRKSNLHSKTLPIWTIAPVELLYFCPLRLLTSFHLDGFMSMIVLREVYNHQQRSIITANGLLEWHLRGIHSEVTAKANNDYYRFSVDRILGRLTCAPEPGQLLFKGLLHAFTSFVLPDVLTGRTGTEEAFAILASGQCQPWQPLDPKSTSIIKSLAALGPQREYYPSDKRHLQKVIWDKRLSPTAQSDFFYTAVHRIASKSNHLCGFSLKGSNSKFVVEDCHSHLRRRGKVQSSRYQRTNDITKLFTKGKVCVYEPRDRKVSPRAENTYHISSICWDLHLKINTSRELKSIMRSWSLIGGFKDTSSDSSTTLGSLIEDHMSHSWGAHLQFCKRTYLSGRFKLIFHLSLLAFSGKPDMDMIKALAAFGRVKELIDLPTPSGSSFSIAEEEIQPNEDKLATLLAPFSPGYVEDPKLRREEQERKRRSHQDSQTQKCHKMARHLVKQWPVESPTFERFNSSTMDLEAALEAVKPKWLRAYQNFQLLEYIEKA</sequence>
<keyword evidence="3" id="KW-1185">Reference proteome</keyword>
<accession>A0ABR1V3J1</accession>
<organism evidence="2 3">
    <name type="scientific">Apiospora hydei</name>
    <dbReference type="NCBI Taxonomy" id="1337664"/>
    <lineage>
        <taxon>Eukaryota</taxon>
        <taxon>Fungi</taxon>
        <taxon>Dikarya</taxon>
        <taxon>Ascomycota</taxon>
        <taxon>Pezizomycotina</taxon>
        <taxon>Sordariomycetes</taxon>
        <taxon>Xylariomycetidae</taxon>
        <taxon>Amphisphaeriales</taxon>
        <taxon>Apiosporaceae</taxon>
        <taxon>Apiospora</taxon>
    </lineage>
</organism>
<feature type="region of interest" description="Disordered" evidence="1">
    <location>
        <begin position="534"/>
        <end position="555"/>
    </location>
</feature>
<protein>
    <submittedName>
        <fullName evidence="2">Uncharacterized protein</fullName>
    </submittedName>
</protein>
<name>A0ABR1V3J1_9PEZI</name>
<dbReference type="GeneID" id="92049848"/>
<dbReference type="Proteomes" id="UP001433268">
    <property type="component" value="Unassembled WGS sequence"/>
</dbReference>